<evidence type="ECO:0000313" key="2">
    <source>
        <dbReference type="Proteomes" id="UP000027936"/>
    </source>
</evidence>
<organism evidence="1 2">
    <name type="scientific">Schinkia azotoformans MEV2011</name>
    <dbReference type="NCBI Taxonomy" id="1348973"/>
    <lineage>
        <taxon>Bacteria</taxon>
        <taxon>Bacillati</taxon>
        <taxon>Bacillota</taxon>
        <taxon>Bacilli</taxon>
        <taxon>Bacillales</taxon>
        <taxon>Bacillaceae</taxon>
        <taxon>Calidifontibacillus/Schinkia group</taxon>
        <taxon>Schinkia</taxon>
    </lineage>
</organism>
<dbReference type="AlphaFoldDB" id="A0A072NPQ6"/>
<comment type="caution">
    <text evidence="1">The sequence shown here is derived from an EMBL/GenBank/DDBJ whole genome shotgun (WGS) entry which is preliminary data.</text>
</comment>
<dbReference type="EMBL" id="JJRY01000003">
    <property type="protein sequence ID" value="KEF39624.1"/>
    <property type="molecule type" value="Genomic_DNA"/>
</dbReference>
<proteinExistence type="predicted"/>
<accession>A0A072NPQ6</accession>
<dbReference type="Proteomes" id="UP000027936">
    <property type="component" value="Unassembled WGS sequence"/>
</dbReference>
<dbReference type="RefSeq" id="WP_035194345.1">
    <property type="nucleotide sequence ID" value="NZ_JJRY01000003.1"/>
</dbReference>
<reference evidence="1 2" key="1">
    <citation type="submission" date="2014-04" db="EMBL/GenBank/DDBJ databases">
        <title>Draft genome sequence of Bacillus azotoformans MEV2011, a (co-) denitrifying strain unable to grow in the presence of oxygen.</title>
        <authorList>
            <person name="Nielsen M."/>
            <person name="Schreiber L."/>
            <person name="Finster K."/>
            <person name="Schramm A."/>
        </authorList>
    </citation>
    <scope>NUCLEOTIDE SEQUENCE [LARGE SCALE GENOMIC DNA]</scope>
    <source>
        <strain evidence="1 2">MEV2011</strain>
    </source>
</reference>
<sequence length="114" mass="12602">MNIKNIFIGAMLTLTVLGGTMYLGNSVLSENNGTISRGSVAVSTDFQNLEDLAAASPIVITAQTKDEGEIFTYSDVEFTKTQINVNDILRDETNLLKKGEISLYFKPMLWKIHL</sequence>
<dbReference type="PATRIC" id="fig|1348973.3.peg.1368"/>
<gene>
    <name evidence="1" type="ORF">M670_01401</name>
</gene>
<protein>
    <submittedName>
        <fullName evidence="1">Uncharacterized protein</fullName>
    </submittedName>
</protein>
<evidence type="ECO:0000313" key="1">
    <source>
        <dbReference type="EMBL" id="KEF39624.1"/>
    </source>
</evidence>
<name>A0A072NPQ6_SCHAZ</name>